<reference evidence="2 3" key="1">
    <citation type="submission" date="2024-09" db="EMBL/GenBank/DDBJ databases">
        <authorList>
            <person name="Sun Q."/>
            <person name="Mori K."/>
        </authorList>
    </citation>
    <scope>NUCLEOTIDE SEQUENCE [LARGE SCALE GENOMIC DNA]</scope>
    <source>
        <strain evidence="2 3">TBRC 3947</strain>
    </source>
</reference>
<accession>A0ABV6MEY2</accession>
<feature type="domain" description="Gp5/Type VI secretion system Vgr protein OB-fold" evidence="1">
    <location>
        <begin position="53"/>
        <end position="92"/>
    </location>
</feature>
<dbReference type="SUPFAM" id="SSF69255">
    <property type="entry name" value="gp5 N-terminal domain-like"/>
    <property type="match status" value="1"/>
</dbReference>
<dbReference type="Proteomes" id="UP001589867">
    <property type="component" value="Unassembled WGS sequence"/>
</dbReference>
<evidence type="ECO:0000313" key="2">
    <source>
        <dbReference type="EMBL" id="MFC0533291.1"/>
    </source>
</evidence>
<dbReference type="InterPro" id="IPR006531">
    <property type="entry name" value="Gp5/Vgr_OB"/>
</dbReference>
<name>A0ABV6MEY2_9ACTN</name>
<comment type="caution">
    <text evidence="2">The sequence shown here is derived from an EMBL/GenBank/DDBJ whole genome shotgun (WGS) entry which is preliminary data.</text>
</comment>
<dbReference type="Gene3D" id="2.40.50.230">
    <property type="entry name" value="Gp5 N-terminal domain"/>
    <property type="match status" value="1"/>
</dbReference>
<dbReference type="EMBL" id="JBHLUH010000080">
    <property type="protein sequence ID" value="MFC0533291.1"/>
    <property type="molecule type" value="Genomic_DNA"/>
</dbReference>
<keyword evidence="3" id="KW-1185">Reference proteome</keyword>
<dbReference type="InterPro" id="IPR037026">
    <property type="entry name" value="Vgr_OB-fold_dom_sf"/>
</dbReference>
<dbReference type="RefSeq" id="WP_377260700.1">
    <property type="nucleotide sequence ID" value="NZ_JBHLUH010000080.1"/>
</dbReference>
<sequence length="225" mass="23067">MTRLAEAISTLARHEVARLRVCELGVVRSVYPSAERDHACAVELRDTGLVLPRVPVAVGITGAASLPAVGDLVAVLFAGGDLHAPIIVGRLYHDGLEPPEHTAEQSVLRLPAGEADSAARLDVVVAAPSAGDRLLTVGLDGEAAVEVRIAPAEVVVTVGDAKLSIRQPGGSSGRATLKVKDCQVDLDGNGDVTVAASGTLKLKGRAVEVAADTSVTVKGQTVELN</sequence>
<gene>
    <name evidence="2" type="ORF">ACFFIA_37355</name>
</gene>
<proteinExistence type="predicted"/>
<dbReference type="Pfam" id="PF04717">
    <property type="entry name" value="Phage_base_V"/>
    <property type="match status" value="1"/>
</dbReference>
<organism evidence="2 3">
    <name type="scientific">Phytohabitans kaempferiae</name>
    <dbReference type="NCBI Taxonomy" id="1620943"/>
    <lineage>
        <taxon>Bacteria</taxon>
        <taxon>Bacillati</taxon>
        <taxon>Actinomycetota</taxon>
        <taxon>Actinomycetes</taxon>
        <taxon>Micromonosporales</taxon>
        <taxon>Micromonosporaceae</taxon>
    </lineage>
</organism>
<protein>
    <submittedName>
        <fullName evidence="2">Phage baseplate assembly protein V</fullName>
    </submittedName>
</protein>
<evidence type="ECO:0000259" key="1">
    <source>
        <dbReference type="Pfam" id="PF04717"/>
    </source>
</evidence>
<evidence type="ECO:0000313" key="3">
    <source>
        <dbReference type="Proteomes" id="UP001589867"/>
    </source>
</evidence>